<dbReference type="Proteomes" id="UP000294927">
    <property type="component" value="Unassembled WGS sequence"/>
</dbReference>
<dbReference type="AlphaFoldDB" id="A0A4R7VQI2"/>
<dbReference type="RefSeq" id="WP_133903425.1">
    <property type="nucleotide sequence ID" value="NZ_SOCP01000005.1"/>
</dbReference>
<dbReference type="Pfam" id="PF07929">
    <property type="entry name" value="PRiA4_ORF3"/>
    <property type="match status" value="1"/>
</dbReference>
<dbReference type="OrthoDB" id="9816539at2"/>
<name>A0A4R7VQI2_9PSEU</name>
<protein>
    <submittedName>
        <fullName evidence="2">PRiA4b ORF-3-like protein</fullName>
    </submittedName>
</protein>
<accession>A0A4R7VQI2</accession>
<evidence type="ECO:0000259" key="1">
    <source>
        <dbReference type="Pfam" id="PF07929"/>
    </source>
</evidence>
<organism evidence="2 3">
    <name type="scientific">Actinophytocola oryzae</name>
    <dbReference type="NCBI Taxonomy" id="502181"/>
    <lineage>
        <taxon>Bacteria</taxon>
        <taxon>Bacillati</taxon>
        <taxon>Actinomycetota</taxon>
        <taxon>Actinomycetes</taxon>
        <taxon>Pseudonocardiales</taxon>
        <taxon>Pseudonocardiaceae</taxon>
    </lineage>
</organism>
<dbReference type="EMBL" id="SOCP01000005">
    <property type="protein sequence ID" value="TDV52010.1"/>
    <property type="molecule type" value="Genomic_DNA"/>
</dbReference>
<comment type="caution">
    <text evidence="2">The sequence shown here is derived from an EMBL/GenBank/DDBJ whole genome shotgun (WGS) entry which is preliminary data.</text>
</comment>
<sequence>MTAKGVLRRADVPAAGGALGVELPDWVRSAADVPALHWPWQAALGSGLLSVDGGRAVATPAVTGWRSANSAEVLDLWARGFAAALAGLFDADDGADAIEIGRLALTVLADDPVPTGAELSKAVTLAVIHARLHETFDRGFGARDPAEATVELLSAFGAVTNTAKRRITPLGRWAMAVIGLRGASLFRTNDGQEDGTYQLKIVLRHVRPTCWRRVHMPASATLGELHEVIQVAFAWEGDHLHGFTVGRRRYGDPYFDVEHDECKVTLAEVFARARKPVTYTYDFGDDWRHDIMLEKIVDPATELPVCVDGRGDAPVEDSDEPAWIAFDQAGINARLARLGTDERDAEAQMREDTEVILTDAYGEYEQMTAFLTVLEEEIDFPVQATLLGNPVVVTGLDEDNATIELRARCKGQHAKGFVSFADLEFRPGTVEAWLHAVYATYLGRPPSALTMPAGWGGLTNWTS</sequence>
<dbReference type="InterPro" id="IPR024047">
    <property type="entry name" value="MM3350-like_sf"/>
</dbReference>
<dbReference type="InterPro" id="IPR012912">
    <property type="entry name" value="Plasmid_pRiA4b_Orf3-like"/>
</dbReference>
<proteinExistence type="predicted"/>
<dbReference type="Gene3D" id="3.10.290.30">
    <property type="entry name" value="MM3350-like"/>
    <property type="match status" value="1"/>
</dbReference>
<dbReference type="SUPFAM" id="SSF159941">
    <property type="entry name" value="MM3350-like"/>
    <property type="match status" value="1"/>
</dbReference>
<dbReference type="PANTHER" id="PTHR41878">
    <property type="entry name" value="LEXA REPRESSOR-RELATED"/>
    <property type="match status" value="1"/>
</dbReference>
<gene>
    <name evidence="2" type="ORF">CLV71_105141</name>
</gene>
<reference evidence="2 3" key="1">
    <citation type="submission" date="2019-03" db="EMBL/GenBank/DDBJ databases">
        <title>Genomic Encyclopedia of Archaeal and Bacterial Type Strains, Phase II (KMG-II): from individual species to whole genera.</title>
        <authorList>
            <person name="Goeker M."/>
        </authorList>
    </citation>
    <scope>NUCLEOTIDE SEQUENCE [LARGE SCALE GENOMIC DNA]</scope>
    <source>
        <strain evidence="2 3">DSM 45499</strain>
    </source>
</reference>
<evidence type="ECO:0000313" key="2">
    <source>
        <dbReference type="EMBL" id="TDV52010.1"/>
    </source>
</evidence>
<evidence type="ECO:0000313" key="3">
    <source>
        <dbReference type="Proteomes" id="UP000294927"/>
    </source>
</evidence>
<keyword evidence="3" id="KW-1185">Reference proteome</keyword>
<dbReference type="PANTHER" id="PTHR41878:SF1">
    <property type="entry name" value="TNPR PROTEIN"/>
    <property type="match status" value="1"/>
</dbReference>
<feature type="domain" description="Plasmid pRiA4b Orf3-like" evidence="1">
    <location>
        <begin position="196"/>
        <end position="319"/>
    </location>
</feature>